<dbReference type="Gene3D" id="3.40.640.10">
    <property type="entry name" value="Type I PLP-dependent aspartate aminotransferase-like (Major domain)"/>
    <property type="match status" value="1"/>
</dbReference>
<evidence type="ECO:0008006" key="2">
    <source>
        <dbReference type="Google" id="ProtNLM"/>
    </source>
</evidence>
<evidence type="ECO:0000313" key="1">
    <source>
        <dbReference type="EMBL" id="GAI95811.1"/>
    </source>
</evidence>
<accession>X1TWP5</accession>
<name>X1TWP5_9ZZZZ</name>
<dbReference type="SUPFAM" id="SSF53383">
    <property type="entry name" value="PLP-dependent transferases"/>
    <property type="match status" value="1"/>
</dbReference>
<dbReference type="InterPro" id="IPR015421">
    <property type="entry name" value="PyrdxlP-dep_Trfase_major"/>
</dbReference>
<organism evidence="1">
    <name type="scientific">marine sediment metagenome</name>
    <dbReference type="NCBI Taxonomy" id="412755"/>
    <lineage>
        <taxon>unclassified sequences</taxon>
        <taxon>metagenomes</taxon>
        <taxon>ecological metagenomes</taxon>
    </lineage>
</organism>
<feature type="non-terminal residue" evidence="1">
    <location>
        <position position="185"/>
    </location>
</feature>
<proteinExistence type="predicted"/>
<dbReference type="InterPro" id="IPR015424">
    <property type="entry name" value="PyrdxlP-dep_Trfase"/>
</dbReference>
<reference evidence="1" key="1">
    <citation type="journal article" date="2014" name="Front. Microbiol.">
        <title>High frequency of phylogenetically diverse reductive dehalogenase-homologous genes in deep subseafloor sedimentary metagenomes.</title>
        <authorList>
            <person name="Kawai M."/>
            <person name="Futagami T."/>
            <person name="Toyoda A."/>
            <person name="Takaki Y."/>
            <person name="Nishi S."/>
            <person name="Hori S."/>
            <person name="Arai W."/>
            <person name="Tsubouchi T."/>
            <person name="Morono Y."/>
            <person name="Uchiyama I."/>
            <person name="Ito T."/>
            <person name="Fujiyama A."/>
            <person name="Inagaki F."/>
            <person name="Takami H."/>
        </authorList>
    </citation>
    <scope>NUCLEOTIDE SEQUENCE</scope>
    <source>
        <strain evidence="1">Expedition CK06-06</strain>
    </source>
</reference>
<sequence>MELITANRANGILYHFLKYHKQEGGNWILPSNICPEVVLTFLKSGCKLRFVDLEEKELGISLKQVEEVIHNGEIAGVLYNHTYGNEYTPDQHLTDIKNNNPELLLVDDRCLCDPQFDFESSWADLILFSTNFRKQVDLGYGGLGFTNIKIEPGEIPEYKKKEYDKVSHELKAKADPEHWRSMGFM</sequence>
<dbReference type="AlphaFoldDB" id="X1TWP5"/>
<protein>
    <recommendedName>
        <fullName evidence="2">DegT/DnrJ/EryC1/StrS aminotransferase family protein</fullName>
    </recommendedName>
</protein>
<dbReference type="EMBL" id="BARW01016843">
    <property type="protein sequence ID" value="GAI95811.1"/>
    <property type="molecule type" value="Genomic_DNA"/>
</dbReference>
<gene>
    <name evidence="1" type="ORF">S12H4_29234</name>
</gene>
<comment type="caution">
    <text evidence="1">The sequence shown here is derived from an EMBL/GenBank/DDBJ whole genome shotgun (WGS) entry which is preliminary data.</text>
</comment>